<comment type="caution">
    <text evidence="2">The sequence shown here is derived from an EMBL/GenBank/DDBJ whole genome shotgun (WGS) entry which is preliminary data.</text>
</comment>
<feature type="transmembrane region" description="Helical" evidence="1">
    <location>
        <begin position="80"/>
        <end position="97"/>
    </location>
</feature>
<protein>
    <recommendedName>
        <fullName evidence="4">DUF4149 domain-containing protein</fullName>
    </recommendedName>
</protein>
<keyword evidence="3" id="KW-1185">Reference proteome</keyword>
<accession>A0ABD1CCQ2</accession>
<keyword evidence="1" id="KW-1133">Transmembrane helix</keyword>
<feature type="transmembrane region" description="Helical" evidence="1">
    <location>
        <begin position="47"/>
        <end position="68"/>
    </location>
</feature>
<organism evidence="2 3">
    <name type="scientific">Culex pipiens pipiens</name>
    <name type="common">Northern house mosquito</name>
    <dbReference type="NCBI Taxonomy" id="38569"/>
    <lineage>
        <taxon>Eukaryota</taxon>
        <taxon>Metazoa</taxon>
        <taxon>Ecdysozoa</taxon>
        <taxon>Arthropoda</taxon>
        <taxon>Hexapoda</taxon>
        <taxon>Insecta</taxon>
        <taxon>Pterygota</taxon>
        <taxon>Neoptera</taxon>
        <taxon>Endopterygota</taxon>
        <taxon>Diptera</taxon>
        <taxon>Nematocera</taxon>
        <taxon>Culicoidea</taxon>
        <taxon>Culicidae</taxon>
        <taxon>Culicinae</taxon>
        <taxon>Culicini</taxon>
        <taxon>Culex</taxon>
        <taxon>Culex</taxon>
    </lineage>
</organism>
<proteinExistence type="predicted"/>
<feature type="transmembrane region" description="Helical" evidence="1">
    <location>
        <begin position="12"/>
        <end position="35"/>
    </location>
</feature>
<evidence type="ECO:0000313" key="2">
    <source>
        <dbReference type="EMBL" id="KAL1374164.1"/>
    </source>
</evidence>
<keyword evidence="1" id="KW-0472">Membrane</keyword>
<evidence type="ECO:0000256" key="1">
    <source>
        <dbReference type="SAM" id="Phobius"/>
    </source>
</evidence>
<name>A0ABD1CCQ2_CULPP</name>
<reference evidence="2 3" key="1">
    <citation type="submission" date="2024-05" db="EMBL/GenBank/DDBJ databases">
        <title>Culex pipiens pipiens assembly and annotation.</title>
        <authorList>
            <person name="Alout H."/>
            <person name="Durand T."/>
        </authorList>
    </citation>
    <scope>NUCLEOTIDE SEQUENCE [LARGE SCALE GENOMIC DNA]</scope>
    <source>
        <strain evidence="2">HA-2024</strain>
        <tissue evidence="2">Whole body</tissue>
    </source>
</reference>
<dbReference type="Proteomes" id="UP001562425">
    <property type="component" value="Unassembled WGS sequence"/>
</dbReference>
<keyword evidence="1" id="KW-0812">Transmembrane</keyword>
<dbReference type="PROSITE" id="PS51257">
    <property type="entry name" value="PROKAR_LIPOPROTEIN"/>
    <property type="match status" value="1"/>
</dbReference>
<dbReference type="AlphaFoldDB" id="A0ABD1CCQ2"/>
<dbReference type="EMBL" id="JBEHCU010013615">
    <property type="protein sequence ID" value="KAL1374164.1"/>
    <property type="molecule type" value="Genomic_DNA"/>
</dbReference>
<feature type="transmembrane region" description="Helical" evidence="1">
    <location>
        <begin position="137"/>
        <end position="155"/>
    </location>
</feature>
<gene>
    <name evidence="2" type="ORF">pipiens_004974</name>
</gene>
<evidence type="ECO:0008006" key="4">
    <source>
        <dbReference type="Google" id="ProtNLM"/>
    </source>
</evidence>
<sequence>MVGQMKHAATVIYRALGFVYALAGLVGCVLSLVFKNDLSADPEKRDVILKLASLGLFFFIVLILGLLLRNEKLIKAHLMFIDGMCLLFMIVIIWAGYSSSEKIRIKVEETKFLSLPEKIAQQNEAIQNIETRIFKSLIYIVATYAVGRFLLVGVIKSIKNADQQ</sequence>
<evidence type="ECO:0000313" key="3">
    <source>
        <dbReference type="Proteomes" id="UP001562425"/>
    </source>
</evidence>